<dbReference type="Proteomes" id="UP000054302">
    <property type="component" value="Unassembled WGS sequence"/>
</dbReference>
<keyword evidence="1" id="KW-0732">Signal</keyword>
<dbReference type="VEuPathDB" id="FungiDB:PV10_06192"/>
<evidence type="ECO:0000313" key="3">
    <source>
        <dbReference type="Proteomes" id="UP000054302"/>
    </source>
</evidence>
<sequence>MVGIRIFATIAFFGSTMAHFGPRPPVRNPGCGDVDVFFTGLPPFHPLVIEQGFDPNMVNNALRRDAAEIVEAGYNLRGESRKRG</sequence>
<keyword evidence="3" id="KW-1185">Reference proteome</keyword>
<proteinExistence type="predicted"/>
<name>A0A0D1ZXU4_EXOME</name>
<feature type="chain" id="PRO_5002248287" evidence="1">
    <location>
        <begin position="19"/>
        <end position="84"/>
    </location>
</feature>
<dbReference type="HOGENOM" id="CLU_2527467_0_0_1"/>
<accession>A0A0D1ZXU4</accession>
<gene>
    <name evidence="2" type="ORF">PV10_06192</name>
</gene>
<evidence type="ECO:0000313" key="2">
    <source>
        <dbReference type="EMBL" id="KIV91678.1"/>
    </source>
</evidence>
<dbReference type="EMBL" id="KN847523">
    <property type="protein sequence ID" value="KIV91678.1"/>
    <property type="molecule type" value="Genomic_DNA"/>
</dbReference>
<dbReference type="RefSeq" id="XP_016223252.1">
    <property type="nucleotide sequence ID" value="XM_016370959.1"/>
</dbReference>
<evidence type="ECO:0000256" key="1">
    <source>
        <dbReference type="SAM" id="SignalP"/>
    </source>
</evidence>
<protein>
    <submittedName>
        <fullName evidence="2">Uncharacterized protein</fullName>
    </submittedName>
</protein>
<dbReference type="OrthoDB" id="2943660at2759"/>
<dbReference type="AlphaFoldDB" id="A0A0D1ZXU4"/>
<feature type="signal peptide" evidence="1">
    <location>
        <begin position="1"/>
        <end position="18"/>
    </location>
</feature>
<reference evidence="2 3" key="1">
    <citation type="submission" date="2015-01" db="EMBL/GenBank/DDBJ databases">
        <title>The Genome Sequence of Exophiala mesophila CBS40295.</title>
        <authorList>
            <consortium name="The Broad Institute Genomics Platform"/>
            <person name="Cuomo C."/>
            <person name="de Hoog S."/>
            <person name="Gorbushina A."/>
            <person name="Stielow B."/>
            <person name="Teixiera M."/>
            <person name="Abouelleil A."/>
            <person name="Chapman S.B."/>
            <person name="Priest M."/>
            <person name="Young S.K."/>
            <person name="Wortman J."/>
            <person name="Nusbaum C."/>
            <person name="Birren B."/>
        </authorList>
    </citation>
    <scope>NUCLEOTIDE SEQUENCE [LARGE SCALE GENOMIC DNA]</scope>
    <source>
        <strain evidence="2 3">CBS 40295</strain>
    </source>
</reference>
<dbReference type="GeneID" id="27324037"/>
<organism evidence="2 3">
    <name type="scientific">Exophiala mesophila</name>
    <name type="common">Black yeast-like fungus</name>
    <dbReference type="NCBI Taxonomy" id="212818"/>
    <lineage>
        <taxon>Eukaryota</taxon>
        <taxon>Fungi</taxon>
        <taxon>Dikarya</taxon>
        <taxon>Ascomycota</taxon>
        <taxon>Pezizomycotina</taxon>
        <taxon>Eurotiomycetes</taxon>
        <taxon>Chaetothyriomycetidae</taxon>
        <taxon>Chaetothyriales</taxon>
        <taxon>Herpotrichiellaceae</taxon>
        <taxon>Exophiala</taxon>
    </lineage>
</organism>